<dbReference type="EMBL" id="CM000631">
    <property type="protein sequence ID" value="EEC43160.1"/>
    <property type="molecule type" value="Genomic_DNA"/>
</dbReference>
<dbReference type="HOGENOM" id="CLU_784065_0_0_1"/>
<dbReference type="eggNOG" id="ENOG502SZ2D">
    <property type="taxonomic scope" value="Eukaryota"/>
</dbReference>
<dbReference type="InParanoid" id="B7GDY7"/>
<evidence type="ECO:0000313" key="2">
    <source>
        <dbReference type="Proteomes" id="UP000000759"/>
    </source>
</evidence>
<organism evidence="1 2">
    <name type="scientific">Phaeodactylum tricornutum (strain CCAP 1055/1)</name>
    <dbReference type="NCBI Taxonomy" id="556484"/>
    <lineage>
        <taxon>Eukaryota</taxon>
        <taxon>Sar</taxon>
        <taxon>Stramenopiles</taxon>
        <taxon>Ochrophyta</taxon>
        <taxon>Bacillariophyta</taxon>
        <taxon>Bacillariophyceae</taxon>
        <taxon>Bacillariophycidae</taxon>
        <taxon>Naviculales</taxon>
        <taxon>Phaeodactylaceae</taxon>
        <taxon>Phaeodactylum</taxon>
    </lineage>
</organism>
<dbReference type="AlphaFoldDB" id="B7GDY7"/>
<sequence length="354" mass="38616">MSSASDPQGWVTNPPSVLVKVRDITAKPHLNGELGVVVGYLPDRTRYVVVTCRQQEQLSLKPENLHKANFLEQAKGQYQLLTNDPRVRRQLQQVYHRVQTKLPAPLQPEHVAVVLLLLILASGYFLGVSKTLMIVSLLLGLATLAGPEIAAGKSWEQIGRDLPRRATSTLQDTIRQSVPYVGPKLADTPYVVPALLGILLAGTVKVLLLPAQPRVPLETAATALRTEPGAPRRGGALPDAEELYKLGFDDATSNLAFGTSLSPPSVVPDDFLVNDDYSDMPSLTTNTRVSPWNWSTLMSVFYLGRTVYALGWDPVQGAWSWGRAKANLVTQPTYQSAFLALSVYRVVSAIAASR</sequence>
<dbReference type="Proteomes" id="UP000000759">
    <property type="component" value="Chromosome 29"/>
</dbReference>
<dbReference type="GeneID" id="7199202"/>
<name>B7GDY7_PHATC</name>
<accession>B7GDY7</accession>
<reference evidence="2" key="2">
    <citation type="submission" date="2008-08" db="EMBL/GenBank/DDBJ databases">
        <authorList>
            <consortium name="Diatom Consortium"/>
            <person name="Grigoriev I."/>
            <person name="Grimwood J."/>
            <person name="Kuo A."/>
            <person name="Otillar R.P."/>
            <person name="Salamov A."/>
            <person name="Detter J.C."/>
            <person name="Lindquist E."/>
            <person name="Shapiro H."/>
            <person name="Lucas S."/>
            <person name="Glavina del Rio T."/>
            <person name="Pitluck S."/>
            <person name="Rokhsar D."/>
            <person name="Bowler C."/>
        </authorList>
    </citation>
    <scope>GENOME REANNOTATION</scope>
    <source>
        <strain evidence="2">CCAP 1055/1</strain>
    </source>
</reference>
<dbReference type="PaxDb" id="2850-Phatr50388"/>
<proteinExistence type="predicted"/>
<reference evidence="1 2" key="1">
    <citation type="journal article" date="2008" name="Nature">
        <title>The Phaeodactylum genome reveals the evolutionary history of diatom genomes.</title>
        <authorList>
            <person name="Bowler C."/>
            <person name="Allen A.E."/>
            <person name="Badger J.H."/>
            <person name="Grimwood J."/>
            <person name="Jabbari K."/>
            <person name="Kuo A."/>
            <person name="Maheswari U."/>
            <person name="Martens C."/>
            <person name="Maumus F."/>
            <person name="Otillar R.P."/>
            <person name="Rayko E."/>
            <person name="Salamov A."/>
            <person name="Vandepoele K."/>
            <person name="Beszteri B."/>
            <person name="Gruber A."/>
            <person name="Heijde M."/>
            <person name="Katinka M."/>
            <person name="Mock T."/>
            <person name="Valentin K."/>
            <person name="Verret F."/>
            <person name="Berges J.A."/>
            <person name="Brownlee C."/>
            <person name="Cadoret J.P."/>
            <person name="Chiovitti A."/>
            <person name="Choi C.J."/>
            <person name="Coesel S."/>
            <person name="De Martino A."/>
            <person name="Detter J.C."/>
            <person name="Durkin C."/>
            <person name="Falciatore A."/>
            <person name="Fournet J."/>
            <person name="Haruta M."/>
            <person name="Huysman M.J."/>
            <person name="Jenkins B.D."/>
            <person name="Jiroutova K."/>
            <person name="Jorgensen R.E."/>
            <person name="Joubert Y."/>
            <person name="Kaplan A."/>
            <person name="Kroger N."/>
            <person name="Kroth P.G."/>
            <person name="La Roche J."/>
            <person name="Lindquist E."/>
            <person name="Lommer M."/>
            <person name="Martin-Jezequel V."/>
            <person name="Lopez P.J."/>
            <person name="Lucas S."/>
            <person name="Mangogna M."/>
            <person name="McGinnis K."/>
            <person name="Medlin L.K."/>
            <person name="Montsant A."/>
            <person name="Oudot-Le Secq M.P."/>
            <person name="Napoli C."/>
            <person name="Obornik M."/>
            <person name="Parker M.S."/>
            <person name="Petit J.L."/>
            <person name="Porcel B.M."/>
            <person name="Poulsen N."/>
            <person name="Robison M."/>
            <person name="Rychlewski L."/>
            <person name="Rynearson T.A."/>
            <person name="Schmutz J."/>
            <person name="Shapiro H."/>
            <person name="Siaut M."/>
            <person name="Stanley M."/>
            <person name="Sussman M.R."/>
            <person name="Taylor A.R."/>
            <person name="Vardi A."/>
            <person name="von Dassow P."/>
            <person name="Vyverman W."/>
            <person name="Willis A."/>
            <person name="Wyrwicz L.S."/>
            <person name="Rokhsar D.S."/>
            <person name="Weissenbach J."/>
            <person name="Armbrust E.V."/>
            <person name="Green B.R."/>
            <person name="Van de Peer Y."/>
            <person name="Grigoriev I.V."/>
        </authorList>
    </citation>
    <scope>NUCLEOTIDE SEQUENCE [LARGE SCALE GENOMIC DNA]</scope>
    <source>
        <strain evidence="1 2">CCAP 1055/1</strain>
    </source>
</reference>
<evidence type="ECO:0000313" key="1">
    <source>
        <dbReference type="EMBL" id="EEC43160.1"/>
    </source>
</evidence>
<keyword evidence="2" id="KW-1185">Reference proteome</keyword>
<dbReference type="OrthoDB" id="47421at2759"/>
<dbReference type="KEGG" id="pti:PHATRDRAFT_50388"/>
<dbReference type="RefSeq" id="XP_002185291.1">
    <property type="nucleotide sequence ID" value="XM_002185255.1"/>
</dbReference>
<gene>
    <name evidence="1" type="ORF">PHATRDRAFT_50388</name>
</gene>
<protein>
    <submittedName>
        <fullName evidence="1">Uncharacterized protein</fullName>
    </submittedName>
</protein>